<keyword evidence="2" id="KW-1185">Reference proteome</keyword>
<protein>
    <recommendedName>
        <fullName evidence="3">XRE family transcriptional regulator</fullName>
    </recommendedName>
</protein>
<accession>A0ABM8GWB4</accession>
<evidence type="ECO:0000313" key="2">
    <source>
        <dbReference type="Proteomes" id="UP001321486"/>
    </source>
</evidence>
<evidence type="ECO:0008006" key="3">
    <source>
        <dbReference type="Google" id="ProtNLM"/>
    </source>
</evidence>
<proteinExistence type="predicted"/>
<dbReference type="Proteomes" id="UP001321486">
    <property type="component" value="Plasmid pNBRC108728a"/>
</dbReference>
<evidence type="ECO:0000313" key="1">
    <source>
        <dbReference type="EMBL" id="BDZ52752.1"/>
    </source>
</evidence>
<keyword evidence="1" id="KW-0614">Plasmid</keyword>
<reference evidence="2" key="1">
    <citation type="journal article" date="2019" name="Int. J. Syst. Evol. Microbiol.">
        <title>The Global Catalogue of Microorganisms (GCM) 10K type strain sequencing project: providing services to taxonomists for standard genome sequencing and annotation.</title>
        <authorList>
            <consortium name="The Broad Institute Genomics Platform"/>
            <consortium name="The Broad Institute Genome Sequencing Center for Infectious Disease"/>
            <person name="Wu L."/>
            <person name="Ma J."/>
        </authorList>
    </citation>
    <scope>NUCLEOTIDE SEQUENCE [LARGE SCALE GENOMIC DNA]</scope>
    <source>
        <strain evidence="2">NBRC 108728</strain>
    </source>
</reference>
<dbReference type="RefSeq" id="WP_286347034.1">
    <property type="nucleotide sequence ID" value="NZ_AP027733.1"/>
</dbReference>
<name>A0ABM8GWB4_9MICO</name>
<organism evidence="1 2">
    <name type="scientific">Frondihabitans sucicola</name>
    <dbReference type="NCBI Taxonomy" id="1268041"/>
    <lineage>
        <taxon>Bacteria</taxon>
        <taxon>Bacillati</taxon>
        <taxon>Actinomycetota</taxon>
        <taxon>Actinomycetes</taxon>
        <taxon>Micrococcales</taxon>
        <taxon>Microbacteriaceae</taxon>
        <taxon>Frondihabitans</taxon>
    </lineage>
</organism>
<dbReference type="EMBL" id="AP027733">
    <property type="protein sequence ID" value="BDZ52752.1"/>
    <property type="molecule type" value="Genomic_DNA"/>
</dbReference>
<gene>
    <name evidence="1" type="ORF">GCM10025867_49930</name>
</gene>
<geneLocation type="plasmid" evidence="1 2">
    <name>pNBRC108728a</name>
</geneLocation>
<sequence length="400" mass="43618">MSLPSIGAEYVPIEPLRDHLNQLRRRGMTRSRIADLSGVSVTTIANLVQTTPTKGRDVYTHALATTADALYAVTVDLGVSGTTLVSSASTIRRIQALVVVGYSRSMIGNKLGVSRQRLLNIEAGTTVTRLTGARIRALYQQDSMRPPVYRDGYERGSAIRAQNEGRAKGWRSPGDWLDIERGLLSEDAGTVTGPVAPPALLPNAHLIPSQPSVRRMRALAIMGYTPTMVGAAIGLSKSFLSKIDEEEGIGRRAADLIRAFYQRSAFEPPVYRTAYESGAARRSQIHARESGWHGPLDWEDIEQGILAEDAKTLRSQDAVDPELVARATRIALSRKTEDIDAELLTIAEKEQIVRNLRRAGMGIKLICRITKIGRSRVLRATGEDSLAAVTSIRDEGRAAA</sequence>